<dbReference type="Proteomes" id="UP001165160">
    <property type="component" value="Unassembled WGS sequence"/>
</dbReference>
<organism evidence="1 2">
    <name type="scientific">Triparma verrucosa</name>
    <dbReference type="NCBI Taxonomy" id="1606542"/>
    <lineage>
        <taxon>Eukaryota</taxon>
        <taxon>Sar</taxon>
        <taxon>Stramenopiles</taxon>
        <taxon>Ochrophyta</taxon>
        <taxon>Bolidophyceae</taxon>
        <taxon>Parmales</taxon>
        <taxon>Triparmaceae</taxon>
        <taxon>Triparma</taxon>
    </lineage>
</organism>
<dbReference type="PANTHER" id="PTHR33594:SF1">
    <property type="entry name" value="HD_PDEASE DOMAIN-CONTAINING PROTEIN"/>
    <property type="match status" value="1"/>
</dbReference>
<protein>
    <recommendedName>
        <fullName evidence="3">HD domain-containing protein</fullName>
    </recommendedName>
</protein>
<gene>
    <name evidence="1" type="ORF">TrVE_jg7477</name>
</gene>
<name>A0A9W7CH21_9STRA</name>
<keyword evidence="2" id="KW-1185">Reference proteome</keyword>
<dbReference type="AlphaFoldDB" id="A0A9W7CH21"/>
<dbReference type="Gene3D" id="1.10.472.50">
    <property type="entry name" value="HD-domain/PDEase-like"/>
    <property type="match status" value="1"/>
</dbReference>
<dbReference type="Gene3D" id="1.20.58.1910">
    <property type="match status" value="1"/>
</dbReference>
<evidence type="ECO:0008006" key="3">
    <source>
        <dbReference type="Google" id="ProtNLM"/>
    </source>
</evidence>
<dbReference type="EMBL" id="BRXX01000316">
    <property type="protein sequence ID" value="GMI04441.1"/>
    <property type="molecule type" value="Genomic_DNA"/>
</dbReference>
<accession>A0A9W7CH21</accession>
<reference evidence="2" key="1">
    <citation type="journal article" date="2023" name="Commun. Biol.">
        <title>Genome analysis of Parmales, the sister group of diatoms, reveals the evolutionary specialization of diatoms from phago-mixotrophs to photoautotrophs.</title>
        <authorList>
            <person name="Ban H."/>
            <person name="Sato S."/>
            <person name="Yoshikawa S."/>
            <person name="Yamada K."/>
            <person name="Nakamura Y."/>
            <person name="Ichinomiya M."/>
            <person name="Sato N."/>
            <person name="Blanc-Mathieu R."/>
            <person name="Endo H."/>
            <person name="Kuwata A."/>
            <person name="Ogata H."/>
        </authorList>
    </citation>
    <scope>NUCLEOTIDE SEQUENCE [LARGE SCALE GENOMIC DNA]</scope>
    <source>
        <strain evidence="2">NIES 3699</strain>
    </source>
</reference>
<dbReference type="SUPFAM" id="SSF109604">
    <property type="entry name" value="HD-domain/PDEase-like"/>
    <property type="match status" value="1"/>
</dbReference>
<sequence length="220" mass="24467">MANVVDVAAAEKFLEKILKERDESHGVAHAKAVRDNVFGIWELNGDNVVEELCKDESCPFTPSSLLALALVSALLHDVCDHKYLSPTTSTSQETFLESTYGAAEVKLIKDVISNVSYSKEVSGKLSAELPIYTSYVRNVVSDADKIEALGPTGLHRCYTYAIEKGSNPSDAWKHVAEHCDEKLLRLRGDFIRTEGGKAMSKEGHEFLQRWRNDYITTTLK</sequence>
<evidence type="ECO:0000313" key="1">
    <source>
        <dbReference type="EMBL" id="GMI04441.1"/>
    </source>
</evidence>
<comment type="caution">
    <text evidence="1">The sequence shown here is derived from an EMBL/GenBank/DDBJ whole genome shotgun (WGS) entry which is preliminary data.</text>
</comment>
<proteinExistence type="predicted"/>
<dbReference type="PANTHER" id="PTHR33594">
    <property type="entry name" value="SUPERFAMILY HYDROLASE, PUTATIVE (AFU_ORTHOLOGUE AFUA_1G03035)-RELATED"/>
    <property type="match status" value="1"/>
</dbReference>
<evidence type="ECO:0000313" key="2">
    <source>
        <dbReference type="Proteomes" id="UP001165160"/>
    </source>
</evidence>